<dbReference type="Gene3D" id="3.30.70.890">
    <property type="entry name" value="GHMP kinase, C-terminal domain"/>
    <property type="match status" value="1"/>
</dbReference>
<dbReference type="PANTHER" id="PTHR20861:SF1">
    <property type="entry name" value="HOMOSERINE KINASE"/>
    <property type="match status" value="1"/>
</dbReference>
<keyword evidence="7 13" id="KW-0791">Threonine biosynthesis</keyword>
<comment type="similarity">
    <text evidence="2 13">Belongs to the GHMP kinase family. Homoserine kinase subfamily.</text>
</comment>
<dbReference type="PRINTS" id="PR00958">
    <property type="entry name" value="HOMSERKINASE"/>
</dbReference>
<evidence type="ECO:0000256" key="11">
    <source>
        <dbReference type="ARBA" id="ARBA00049375"/>
    </source>
</evidence>
<evidence type="ECO:0000256" key="9">
    <source>
        <dbReference type="ARBA" id="ARBA00022777"/>
    </source>
</evidence>
<comment type="catalytic activity">
    <reaction evidence="11 13">
        <text>L-homoserine + ATP = O-phospho-L-homoserine + ADP + H(+)</text>
        <dbReference type="Rhea" id="RHEA:13985"/>
        <dbReference type="ChEBI" id="CHEBI:15378"/>
        <dbReference type="ChEBI" id="CHEBI:30616"/>
        <dbReference type="ChEBI" id="CHEBI:57476"/>
        <dbReference type="ChEBI" id="CHEBI:57590"/>
        <dbReference type="ChEBI" id="CHEBI:456216"/>
        <dbReference type="EC" id="2.7.1.39"/>
    </reaction>
</comment>
<dbReference type="Pfam" id="PF00288">
    <property type="entry name" value="GHMP_kinases_N"/>
    <property type="match status" value="1"/>
</dbReference>
<evidence type="ECO:0000256" key="7">
    <source>
        <dbReference type="ARBA" id="ARBA00022697"/>
    </source>
</evidence>
<dbReference type="InterPro" id="IPR020568">
    <property type="entry name" value="Ribosomal_Su5_D2-typ_SF"/>
</dbReference>
<gene>
    <name evidence="13 16" type="primary">thrB</name>
    <name evidence="16" type="ORF">NDK43_01395</name>
</gene>
<dbReference type="PROSITE" id="PS00627">
    <property type="entry name" value="GHMP_KINASES_ATP"/>
    <property type="match status" value="1"/>
</dbReference>
<dbReference type="HAMAP" id="MF_00384">
    <property type="entry name" value="Homoser_kinase"/>
    <property type="match status" value="1"/>
</dbReference>
<evidence type="ECO:0000256" key="8">
    <source>
        <dbReference type="ARBA" id="ARBA00022741"/>
    </source>
</evidence>
<comment type="caution">
    <text evidence="16">The sequence shown here is derived from an EMBL/GenBank/DDBJ whole genome shotgun (WGS) entry which is preliminary data.</text>
</comment>
<dbReference type="SUPFAM" id="SSF55060">
    <property type="entry name" value="GHMP Kinase, C-terminal domain"/>
    <property type="match status" value="1"/>
</dbReference>
<reference evidence="16 17" key="1">
    <citation type="submission" date="2022-06" db="EMBL/GenBank/DDBJ databases">
        <authorList>
            <person name="Jeon C.O."/>
        </authorList>
    </citation>
    <scope>NUCLEOTIDE SEQUENCE [LARGE SCALE GENOMIC DNA]</scope>
    <source>
        <strain evidence="16 17">KCTC 13943</strain>
    </source>
</reference>
<feature type="domain" description="GHMP kinase C-terminal" evidence="15">
    <location>
        <begin position="204"/>
        <end position="279"/>
    </location>
</feature>
<evidence type="ECO:0000313" key="16">
    <source>
        <dbReference type="EMBL" id="MCM2531326.1"/>
    </source>
</evidence>
<dbReference type="Proteomes" id="UP001523262">
    <property type="component" value="Unassembled WGS sequence"/>
</dbReference>
<evidence type="ECO:0000256" key="4">
    <source>
        <dbReference type="ARBA" id="ARBA00017858"/>
    </source>
</evidence>
<organism evidence="16 17">
    <name type="scientific">Neobacillus pocheonensis</name>
    <dbReference type="NCBI Taxonomy" id="363869"/>
    <lineage>
        <taxon>Bacteria</taxon>
        <taxon>Bacillati</taxon>
        <taxon>Bacillota</taxon>
        <taxon>Bacilli</taxon>
        <taxon>Bacillales</taxon>
        <taxon>Bacillaceae</taxon>
        <taxon>Neobacillus</taxon>
    </lineage>
</organism>
<evidence type="ECO:0000259" key="14">
    <source>
        <dbReference type="Pfam" id="PF00288"/>
    </source>
</evidence>
<dbReference type="InterPro" id="IPR006204">
    <property type="entry name" value="GHMP_kinase_N_dom"/>
</dbReference>
<dbReference type="InterPro" id="IPR006203">
    <property type="entry name" value="GHMP_knse_ATP-bd_CS"/>
</dbReference>
<keyword evidence="17" id="KW-1185">Reference proteome</keyword>
<feature type="binding site" evidence="13">
    <location>
        <begin position="90"/>
        <end position="100"/>
    </location>
    <ligand>
        <name>ATP</name>
        <dbReference type="ChEBI" id="CHEBI:30616"/>
    </ligand>
</feature>
<dbReference type="EC" id="2.7.1.39" evidence="3 13"/>
<keyword evidence="13" id="KW-0963">Cytoplasm</keyword>
<keyword evidence="9 13" id="KW-0418">Kinase</keyword>
<name>A0ABT0W4R5_9BACI</name>
<evidence type="ECO:0000259" key="15">
    <source>
        <dbReference type="Pfam" id="PF08544"/>
    </source>
</evidence>
<evidence type="ECO:0000256" key="2">
    <source>
        <dbReference type="ARBA" id="ARBA00007370"/>
    </source>
</evidence>
<proteinExistence type="inferred from homology"/>
<comment type="function">
    <text evidence="12 13">Catalyzes the ATP-dependent phosphorylation of L-homoserine to L-homoserine phosphate.</text>
</comment>
<keyword evidence="6 13" id="KW-0808">Transferase</keyword>
<sequence>MTLENRFAIKVPASSANLGPGFDSIGVALDLYLLVEVEESDKWECISTSNELKDMPTDESHFICQVAIQTAGKYGRDLHPCKLKIESEIPLARGLGSSAAAIVAGIELADCIGKLELSKKEKLLLATELEGHPDNAGASLYGGLVIGCYQQMEVDLLSFSDLSFEMVAVIPQEILLTKDSREVLPTTFSYTKAVQASATANMLVAALLSQNWGLAGKMMEQDLFHQPHRRPLIPSYREIENLAKSNGAFGVALSGAGPAVICFTEKGKGEQLALTLQNVFLTMTVKVLAIDNTGSHVYKIENCLK</sequence>
<evidence type="ECO:0000256" key="10">
    <source>
        <dbReference type="ARBA" id="ARBA00022840"/>
    </source>
</evidence>
<evidence type="ECO:0000256" key="13">
    <source>
        <dbReference type="HAMAP-Rule" id="MF_00384"/>
    </source>
</evidence>
<evidence type="ECO:0000256" key="1">
    <source>
        <dbReference type="ARBA" id="ARBA00005015"/>
    </source>
</evidence>
<dbReference type="PANTHER" id="PTHR20861">
    <property type="entry name" value="HOMOSERINE/4-DIPHOSPHOCYTIDYL-2-C-METHYL-D-ERYTHRITOL KINASE"/>
    <property type="match status" value="1"/>
</dbReference>
<dbReference type="InterPro" id="IPR000870">
    <property type="entry name" value="Homoserine_kinase"/>
</dbReference>
<evidence type="ECO:0000256" key="5">
    <source>
        <dbReference type="ARBA" id="ARBA00022605"/>
    </source>
</evidence>
<keyword evidence="10 13" id="KW-0067">ATP-binding</keyword>
<comment type="pathway">
    <text evidence="1 13">Amino-acid biosynthesis; L-threonine biosynthesis; L-threonine from L-aspartate: step 4/5.</text>
</comment>
<evidence type="ECO:0000256" key="6">
    <source>
        <dbReference type="ARBA" id="ARBA00022679"/>
    </source>
</evidence>
<dbReference type="SUPFAM" id="SSF54211">
    <property type="entry name" value="Ribosomal protein S5 domain 2-like"/>
    <property type="match status" value="1"/>
</dbReference>
<dbReference type="EMBL" id="JAMQCR010000001">
    <property type="protein sequence ID" value="MCM2531326.1"/>
    <property type="molecule type" value="Genomic_DNA"/>
</dbReference>
<feature type="domain" description="GHMP kinase N-terminal" evidence="14">
    <location>
        <begin position="67"/>
        <end position="143"/>
    </location>
</feature>
<evidence type="ECO:0000313" key="17">
    <source>
        <dbReference type="Proteomes" id="UP001523262"/>
    </source>
</evidence>
<dbReference type="PIRSF" id="PIRSF000676">
    <property type="entry name" value="Homoser_kin"/>
    <property type="match status" value="1"/>
</dbReference>
<dbReference type="Gene3D" id="3.30.230.10">
    <property type="match status" value="1"/>
</dbReference>
<evidence type="ECO:0000256" key="3">
    <source>
        <dbReference type="ARBA" id="ARBA00012078"/>
    </source>
</evidence>
<dbReference type="GO" id="GO:0004413">
    <property type="term" value="F:homoserine kinase activity"/>
    <property type="evidence" value="ECO:0007669"/>
    <property type="project" value="UniProtKB-EC"/>
</dbReference>
<dbReference type="InterPro" id="IPR036554">
    <property type="entry name" value="GHMP_kinase_C_sf"/>
</dbReference>
<comment type="subcellular location">
    <subcellularLocation>
        <location evidence="13">Cytoplasm</location>
    </subcellularLocation>
</comment>
<dbReference type="Pfam" id="PF08544">
    <property type="entry name" value="GHMP_kinases_C"/>
    <property type="match status" value="1"/>
</dbReference>
<protein>
    <recommendedName>
        <fullName evidence="4 13">Homoserine kinase</fullName>
        <shortName evidence="13">HK</shortName>
        <shortName evidence="13">HSK</shortName>
        <ecNumber evidence="3 13">2.7.1.39</ecNumber>
    </recommendedName>
</protein>
<dbReference type="InterPro" id="IPR014721">
    <property type="entry name" value="Ribsml_uS5_D2-typ_fold_subgr"/>
</dbReference>
<keyword evidence="5 13" id="KW-0028">Amino-acid biosynthesis</keyword>
<keyword evidence="8 13" id="KW-0547">Nucleotide-binding</keyword>
<accession>A0ABT0W4R5</accession>
<evidence type="ECO:0000256" key="12">
    <source>
        <dbReference type="ARBA" id="ARBA00049954"/>
    </source>
</evidence>
<dbReference type="InterPro" id="IPR013750">
    <property type="entry name" value="GHMP_kinase_C_dom"/>
</dbReference>
<dbReference type="NCBIfam" id="TIGR00191">
    <property type="entry name" value="thrB"/>
    <property type="match status" value="1"/>
</dbReference>